<organism evidence="2 3">
    <name type="scientific">Marasmius tenuissimus</name>
    <dbReference type="NCBI Taxonomy" id="585030"/>
    <lineage>
        <taxon>Eukaryota</taxon>
        <taxon>Fungi</taxon>
        <taxon>Dikarya</taxon>
        <taxon>Basidiomycota</taxon>
        <taxon>Agaricomycotina</taxon>
        <taxon>Agaricomycetes</taxon>
        <taxon>Agaricomycetidae</taxon>
        <taxon>Agaricales</taxon>
        <taxon>Marasmiineae</taxon>
        <taxon>Marasmiaceae</taxon>
        <taxon>Marasmius</taxon>
    </lineage>
</organism>
<evidence type="ECO:0000256" key="1">
    <source>
        <dbReference type="SAM" id="MobiDB-lite"/>
    </source>
</evidence>
<accession>A0ABR2Z801</accession>
<feature type="region of interest" description="Disordered" evidence="1">
    <location>
        <begin position="269"/>
        <end position="288"/>
    </location>
</feature>
<comment type="caution">
    <text evidence="2">The sequence shown here is derived from an EMBL/GenBank/DDBJ whole genome shotgun (WGS) entry which is preliminary data.</text>
</comment>
<evidence type="ECO:0000313" key="3">
    <source>
        <dbReference type="Proteomes" id="UP001437256"/>
    </source>
</evidence>
<protein>
    <submittedName>
        <fullName evidence="2">Uncharacterized protein</fullName>
    </submittedName>
</protein>
<dbReference type="EMBL" id="JBBXMP010000550">
    <property type="protein sequence ID" value="KAL0057403.1"/>
    <property type="molecule type" value="Genomic_DNA"/>
</dbReference>
<proteinExistence type="predicted"/>
<name>A0ABR2Z801_9AGAR</name>
<keyword evidence="3" id="KW-1185">Reference proteome</keyword>
<evidence type="ECO:0000313" key="2">
    <source>
        <dbReference type="EMBL" id="KAL0057403.1"/>
    </source>
</evidence>
<sequence length="317" mass="35617">MDKLNLARAAAILHEIEERCPKGLFINPHLTDMKEVSWPAAVEVRTDGIPPAIRVMLSLEAEEIEVSFKVHGMILDRSGLPPIRRGYSKNTNPRFLNQSVTITGMGLPYFDDALEGILEVEGRFERKVGPESMDKTRLLGGMHDGFRTLTVGNRYFTTKGQGTYIKAEQFGKGVNPYGHLQKVTGDKHVYCEENVVSYQRRALYNNGTEKYVDIEPQEIQVGDLVELQFSILCINPTEDRNRWRTIAVLRVITILSDLVAKEASKARYQGSSEAPKAPVKRKNRNEPGMYALANEQEANIQGSKKMCEGGDQFEVVN</sequence>
<gene>
    <name evidence="2" type="ORF">AAF712_015953</name>
</gene>
<dbReference type="Proteomes" id="UP001437256">
    <property type="component" value="Unassembled WGS sequence"/>
</dbReference>
<reference evidence="2 3" key="1">
    <citation type="submission" date="2024-05" db="EMBL/GenBank/DDBJ databases">
        <title>A draft genome resource for the thread blight pathogen Marasmius tenuissimus strain MS-2.</title>
        <authorList>
            <person name="Yulfo-Soto G.E."/>
            <person name="Baruah I.K."/>
            <person name="Amoako-Attah I."/>
            <person name="Bukari Y."/>
            <person name="Meinhardt L.W."/>
            <person name="Bailey B.A."/>
            <person name="Cohen S.P."/>
        </authorList>
    </citation>
    <scope>NUCLEOTIDE SEQUENCE [LARGE SCALE GENOMIC DNA]</scope>
    <source>
        <strain evidence="2 3">MS-2</strain>
    </source>
</reference>